<dbReference type="GO" id="GO:0007165">
    <property type="term" value="P:signal transduction"/>
    <property type="evidence" value="ECO:0007669"/>
    <property type="project" value="TreeGrafter"/>
</dbReference>
<keyword evidence="1" id="KW-0067">ATP-binding</keyword>
<evidence type="ECO:0000256" key="1">
    <source>
        <dbReference type="PROSITE-ProRule" id="PRU10141"/>
    </source>
</evidence>
<feature type="binding site" evidence="1">
    <location>
        <position position="36"/>
    </location>
    <ligand>
        <name>ATP</name>
        <dbReference type="ChEBI" id="CHEBI:30616"/>
    </ligand>
</feature>
<keyword evidence="1" id="KW-0547">Nucleotide-binding</keyword>
<dbReference type="EMBL" id="CAJVSB020000015">
    <property type="protein sequence ID" value="CAH2040537.1"/>
    <property type="molecule type" value="Genomic_DNA"/>
</dbReference>
<protein>
    <recommendedName>
        <fullName evidence="3">Protein kinase domain-containing protein</fullName>
    </recommendedName>
</protein>
<sequence length="277" mass="31449">MWRRGKTLGQGAFGKVSMAEVITEEGSGFPTDMAVKSAAVSECRSLRHELRAFRDIQPCPHVIRCFGYNITMEQGVLLYNIFLELATGGSLSDLLHRYGGDLPVNEVRKYTKSVLMGLRHIHRQGLNKRKRVEEYTAKIADFGLAMKVGKGRQTGDLSAIYSTRVDKVPEIPCDLSMEARDFLGNCLIRDPKSRWTADMLLDHPFITGSIRLREEEERELFFPKQPEQHGFKKKQNSGEEDAQKEKPNADIALDMLRRYWCVERPASGAVENCNLKI</sequence>
<evidence type="ECO:0000313" key="4">
    <source>
        <dbReference type="EMBL" id="CAH2040537.1"/>
    </source>
</evidence>
<dbReference type="AlphaFoldDB" id="A0AAU9RF12"/>
<dbReference type="GO" id="GO:0005524">
    <property type="term" value="F:ATP binding"/>
    <property type="evidence" value="ECO:0007669"/>
    <property type="project" value="UniProtKB-UniRule"/>
</dbReference>
<evidence type="ECO:0000256" key="2">
    <source>
        <dbReference type="SAM" id="MobiDB-lite"/>
    </source>
</evidence>
<evidence type="ECO:0000259" key="3">
    <source>
        <dbReference type="PROSITE" id="PS50011"/>
    </source>
</evidence>
<proteinExistence type="predicted"/>
<name>A0AAU9RF12_THLAR</name>
<dbReference type="InterPro" id="IPR017441">
    <property type="entry name" value="Protein_kinase_ATP_BS"/>
</dbReference>
<accession>A0AAU9RF12</accession>
<keyword evidence="5" id="KW-1185">Reference proteome</keyword>
<dbReference type="Proteomes" id="UP000836841">
    <property type="component" value="Unassembled WGS sequence"/>
</dbReference>
<feature type="region of interest" description="Disordered" evidence="2">
    <location>
        <begin position="223"/>
        <end position="248"/>
    </location>
</feature>
<dbReference type="PROSITE" id="PS00107">
    <property type="entry name" value="PROTEIN_KINASE_ATP"/>
    <property type="match status" value="1"/>
</dbReference>
<gene>
    <name evidence="4" type="ORF">TAV2_LOCUS4143</name>
</gene>
<dbReference type="Gene3D" id="1.10.510.10">
    <property type="entry name" value="Transferase(Phosphotransferase) domain 1"/>
    <property type="match status" value="2"/>
</dbReference>
<dbReference type="GO" id="GO:0004672">
    <property type="term" value="F:protein kinase activity"/>
    <property type="evidence" value="ECO:0007669"/>
    <property type="project" value="InterPro"/>
</dbReference>
<dbReference type="PROSITE" id="PS50011">
    <property type="entry name" value="PROTEIN_KINASE_DOM"/>
    <property type="match status" value="1"/>
</dbReference>
<dbReference type="SUPFAM" id="SSF56112">
    <property type="entry name" value="Protein kinase-like (PK-like)"/>
    <property type="match status" value="1"/>
</dbReference>
<organism evidence="4 5">
    <name type="scientific">Thlaspi arvense</name>
    <name type="common">Field penny-cress</name>
    <dbReference type="NCBI Taxonomy" id="13288"/>
    <lineage>
        <taxon>Eukaryota</taxon>
        <taxon>Viridiplantae</taxon>
        <taxon>Streptophyta</taxon>
        <taxon>Embryophyta</taxon>
        <taxon>Tracheophyta</taxon>
        <taxon>Spermatophyta</taxon>
        <taxon>Magnoliopsida</taxon>
        <taxon>eudicotyledons</taxon>
        <taxon>Gunneridae</taxon>
        <taxon>Pentapetalae</taxon>
        <taxon>rosids</taxon>
        <taxon>malvids</taxon>
        <taxon>Brassicales</taxon>
        <taxon>Brassicaceae</taxon>
        <taxon>Thlaspideae</taxon>
        <taxon>Thlaspi</taxon>
    </lineage>
</organism>
<dbReference type="PANTHER" id="PTHR48011">
    <property type="entry name" value="CCR4-NOT TRANSCRIPTIONAL COMPLEX SUBUNIT CAF120-RELATED"/>
    <property type="match status" value="1"/>
</dbReference>
<feature type="domain" description="Protein kinase" evidence="3">
    <location>
        <begin position="2"/>
        <end position="277"/>
    </location>
</feature>
<evidence type="ECO:0000313" key="5">
    <source>
        <dbReference type="Proteomes" id="UP000836841"/>
    </source>
</evidence>
<dbReference type="InterPro" id="IPR011009">
    <property type="entry name" value="Kinase-like_dom_sf"/>
</dbReference>
<dbReference type="InterPro" id="IPR052751">
    <property type="entry name" value="Plant_MAPKKK"/>
</dbReference>
<reference evidence="4 5" key="1">
    <citation type="submission" date="2022-03" db="EMBL/GenBank/DDBJ databases">
        <authorList>
            <person name="Nunn A."/>
            <person name="Chopra R."/>
            <person name="Nunn A."/>
            <person name="Contreras Garrido A."/>
        </authorList>
    </citation>
    <scope>NUCLEOTIDE SEQUENCE [LARGE SCALE GENOMIC DNA]</scope>
</reference>
<dbReference type="PANTHER" id="PTHR48011:SF18">
    <property type="entry name" value="MITOGEN-ACTIVATED PROTEIN KINASE KINASE KINASE 19-RELATED"/>
    <property type="match status" value="1"/>
</dbReference>
<dbReference type="Pfam" id="PF00069">
    <property type="entry name" value="Pkinase"/>
    <property type="match status" value="1"/>
</dbReference>
<dbReference type="Gene3D" id="3.30.200.20">
    <property type="entry name" value="Phosphorylase Kinase, domain 1"/>
    <property type="match status" value="1"/>
</dbReference>
<dbReference type="InterPro" id="IPR000719">
    <property type="entry name" value="Prot_kinase_dom"/>
</dbReference>
<comment type="caution">
    <text evidence="4">The sequence shown here is derived from an EMBL/GenBank/DDBJ whole genome shotgun (WGS) entry which is preliminary data.</text>
</comment>